<organism evidence="7 8">
    <name type="scientific">Methanolobus mangrovi</name>
    <dbReference type="NCBI Taxonomy" id="3072977"/>
    <lineage>
        <taxon>Archaea</taxon>
        <taxon>Methanobacteriati</taxon>
        <taxon>Methanobacteriota</taxon>
        <taxon>Stenosarchaea group</taxon>
        <taxon>Methanomicrobia</taxon>
        <taxon>Methanosarcinales</taxon>
        <taxon>Methanosarcinaceae</taxon>
        <taxon>Methanolobus</taxon>
    </lineage>
</organism>
<dbReference type="SUPFAM" id="SSF53790">
    <property type="entry name" value="Tetrapyrrole methylase"/>
    <property type="match status" value="1"/>
</dbReference>
<comment type="pathway">
    <text evidence="1">Cofactor biosynthesis; adenosylcobalamin biosynthesis.</text>
</comment>
<feature type="domain" description="Tetrapyrrole methylase" evidence="6">
    <location>
        <begin position="15"/>
        <end position="222"/>
    </location>
</feature>
<name>A0AA51YIX3_9EURY</name>
<dbReference type="RefSeq" id="WP_309307786.1">
    <property type="nucleotide sequence ID" value="NZ_CP133594.1"/>
</dbReference>
<dbReference type="InterPro" id="IPR014776">
    <property type="entry name" value="4pyrrole_Mease_sub2"/>
</dbReference>
<dbReference type="Proteomes" id="UP001183006">
    <property type="component" value="Chromosome"/>
</dbReference>
<evidence type="ECO:0000256" key="5">
    <source>
        <dbReference type="ARBA" id="ARBA00022691"/>
    </source>
</evidence>
<dbReference type="InterPro" id="IPR000878">
    <property type="entry name" value="4pyrrol_Mease"/>
</dbReference>
<accession>A0AA51YIX3</accession>
<evidence type="ECO:0000256" key="4">
    <source>
        <dbReference type="ARBA" id="ARBA00022679"/>
    </source>
</evidence>
<dbReference type="PANTHER" id="PTHR47036:SF1">
    <property type="entry name" value="COBALT-FACTOR III C(17)-METHYLTRANSFERASE-RELATED"/>
    <property type="match status" value="1"/>
</dbReference>
<evidence type="ECO:0000256" key="3">
    <source>
        <dbReference type="ARBA" id="ARBA00022603"/>
    </source>
</evidence>
<dbReference type="InterPro" id="IPR006363">
    <property type="entry name" value="Cbl_synth_CobJ/CibH_dom"/>
</dbReference>
<evidence type="ECO:0000256" key="2">
    <source>
        <dbReference type="ARBA" id="ARBA00022573"/>
    </source>
</evidence>
<dbReference type="KEGG" id="mmav:RE476_11560"/>
<dbReference type="Pfam" id="PF00590">
    <property type="entry name" value="TP_methylase"/>
    <property type="match status" value="1"/>
</dbReference>
<gene>
    <name evidence="7" type="primary">cobJ</name>
    <name evidence="7" type="ORF">RE476_11560</name>
</gene>
<sequence>MVGSQSQSQSEAKGKLYIIGIGPGSVEQLTVKARDVILNSDYIVGNGTYLDQMASLLDKQEIVRSAMGKEVDRSRKAVELAQENVVSMISGGDANIYGMAGLVLEVAEHTGLNVEIEVLPGVTAITAAASVLGAPIVNDMCTVSLSDLLTPWEVIEKRLDAAASADFVMSLYNPKSRQRKSNFSKAIEIIRRHKDDSVPVGLVKNALRDKDQDYIVTTLGEVMDHNDWVDMSTTILITTNDSRIWESEYGKRIITPRGYHRKYDY</sequence>
<dbReference type="CDD" id="cd11646">
    <property type="entry name" value="Precorrin_3B_C17_MT"/>
    <property type="match status" value="1"/>
</dbReference>
<dbReference type="PANTHER" id="PTHR47036">
    <property type="entry name" value="COBALT-FACTOR III C(17)-METHYLTRANSFERASE-RELATED"/>
    <property type="match status" value="1"/>
</dbReference>
<keyword evidence="2" id="KW-0169">Cobalamin biosynthesis</keyword>
<dbReference type="EC" id="2.1.1.131" evidence="7"/>
<dbReference type="GO" id="GO:0032259">
    <property type="term" value="P:methylation"/>
    <property type="evidence" value="ECO:0007669"/>
    <property type="project" value="UniProtKB-KW"/>
</dbReference>
<evidence type="ECO:0000256" key="1">
    <source>
        <dbReference type="ARBA" id="ARBA00004953"/>
    </source>
</evidence>
<dbReference type="InterPro" id="IPR051810">
    <property type="entry name" value="Precorrin_MeTrfase"/>
</dbReference>
<keyword evidence="5" id="KW-0949">S-adenosyl-L-methionine</keyword>
<dbReference type="EMBL" id="CP133594">
    <property type="protein sequence ID" value="WMW21993.1"/>
    <property type="molecule type" value="Genomic_DNA"/>
</dbReference>
<dbReference type="GeneID" id="84230787"/>
<evidence type="ECO:0000313" key="8">
    <source>
        <dbReference type="Proteomes" id="UP001183006"/>
    </source>
</evidence>
<protein>
    <submittedName>
        <fullName evidence="7">Precorrin-3B C(17)-methyltransferase</fullName>
        <ecNumber evidence="7">2.1.1.131</ecNumber>
    </submittedName>
</protein>
<evidence type="ECO:0000259" key="6">
    <source>
        <dbReference type="Pfam" id="PF00590"/>
    </source>
</evidence>
<dbReference type="Gene3D" id="3.30.950.10">
    <property type="entry name" value="Methyltransferase, Cobalt-precorrin-4 Transmethylase, Domain 2"/>
    <property type="match status" value="1"/>
</dbReference>
<reference evidence="7" key="1">
    <citation type="submission" date="2023-08" db="EMBL/GenBank/DDBJ databases">
        <title>Methanolobus mangrovi sp. nov. and Methanolobus sediminis sp. nov, two novel methylotrophic methanogens isolated from mangrove sediments in China.</title>
        <authorList>
            <person name="Zhou J."/>
        </authorList>
    </citation>
    <scope>NUCLEOTIDE SEQUENCE</scope>
    <source>
        <strain evidence="7">FTZ2</strain>
    </source>
</reference>
<dbReference type="AlphaFoldDB" id="A0AA51YIX3"/>
<dbReference type="InterPro" id="IPR014777">
    <property type="entry name" value="4pyrrole_Mease_sub1"/>
</dbReference>
<keyword evidence="8" id="KW-1185">Reference proteome</keyword>
<dbReference type="GO" id="GO:0030789">
    <property type="term" value="F:precorrin-3B C17-methyltransferase activity"/>
    <property type="evidence" value="ECO:0007669"/>
    <property type="project" value="UniProtKB-EC"/>
</dbReference>
<dbReference type="NCBIfam" id="TIGR01466">
    <property type="entry name" value="cobJ_cbiH"/>
    <property type="match status" value="1"/>
</dbReference>
<keyword evidence="3 7" id="KW-0489">Methyltransferase</keyword>
<dbReference type="GO" id="GO:0009236">
    <property type="term" value="P:cobalamin biosynthetic process"/>
    <property type="evidence" value="ECO:0007669"/>
    <property type="project" value="UniProtKB-KW"/>
</dbReference>
<evidence type="ECO:0000313" key="7">
    <source>
        <dbReference type="EMBL" id="WMW21993.1"/>
    </source>
</evidence>
<proteinExistence type="predicted"/>
<dbReference type="Gene3D" id="3.40.1010.10">
    <property type="entry name" value="Cobalt-precorrin-4 Transmethylase, Domain 1"/>
    <property type="match status" value="1"/>
</dbReference>
<keyword evidence="4 7" id="KW-0808">Transferase</keyword>
<dbReference type="InterPro" id="IPR035996">
    <property type="entry name" value="4pyrrol_Methylase_sf"/>
</dbReference>